<accession>A0A3S0WT56</accession>
<dbReference type="AlphaFoldDB" id="A0A3S0WT56"/>
<name>A0A3S0WT56_9GAMM</name>
<dbReference type="Gene3D" id="1.25.10.10">
    <property type="entry name" value="Leucine-rich Repeat Variant"/>
    <property type="match status" value="1"/>
</dbReference>
<gene>
    <name evidence="1" type="ORF">EKH80_20145</name>
</gene>
<dbReference type="Proteomes" id="UP000274358">
    <property type="component" value="Unassembled WGS sequence"/>
</dbReference>
<dbReference type="SUPFAM" id="SSF48371">
    <property type="entry name" value="ARM repeat"/>
    <property type="match status" value="1"/>
</dbReference>
<proteinExistence type="predicted"/>
<comment type="caution">
    <text evidence="1">The sequence shown here is derived from an EMBL/GenBank/DDBJ whole genome shotgun (WGS) entry which is preliminary data.</text>
</comment>
<evidence type="ECO:0000313" key="1">
    <source>
        <dbReference type="EMBL" id="RUL70512.1"/>
    </source>
</evidence>
<evidence type="ECO:0008006" key="3">
    <source>
        <dbReference type="Google" id="ProtNLM"/>
    </source>
</evidence>
<dbReference type="RefSeq" id="WP_126686599.1">
    <property type="nucleotide sequence ID" value="NZ_RYYV01000022.1"/>
</dbReference>
<protein>
    <recommendedName>
        <fullName evidence="3">HEAT repeat domain-containing protein</fullName>
    </recommendedName>
</protein>
<evidence type="ECO:0000313" key="2">
    <source>
        <dbReference type="Proteomes" id="UP000274358"/>
    </source>
</evidence>
<organism evidence="1 2">
    <name type="scientific">Dyella choica</name>
    <dbReference type="NCBI Taxonomy" id="1927959"/>
    <lineage>
        <taxon>Bacteria</taxon>
        <taxon>Pseudomonadati</taxon>
        <taxon>Pseudomonadota</taxon>
        <taxon>Gammaproteobacteria</taxon>
        <taxon>Lysobacterales</taxon>
        <taxon>Rhodanobacteraceae</taxon>
        <taxon>Dyella</taxon>
    </lineage>
</organism>
<dbReference type="EMBL" id="RYYV01000022">
    <property type="protein sequence ID" value="RUL70512.1"/>
    <property type="molecule type" value="Genomic_DNA"/>
</dbReference>
<dbReference type="InterPro" id="IPR011989">
    <property type="entry name" value="ARM-like"/>
</dbReference>
<reference evidence="1 2" key="1">
    <citation type="submission" date="2018-12" db="EMBL/GenBank/DDBJ databases">
        <title>Dyella dinghuensis sp. nov. DHOA06 and Dyella choica sp. nov. 4M-K27, isolated from forest soil.</title>
        <authorList>
            <person name="Qiu L.-H."/>
            <person name="Gao Z.-H."/>
        </authorList>
    </citation>
    <scope>NUCLEOTIDE SEQUENCE [LARGE SCALE GENOMIC DNA]</scope>
    <source>
        <strain evidence="1 2">4M-K27</strain>
    </source>
</reference>
<sequence>MEYVEEAWNSPIGVLSLLDAGEGISAARALIGLALNSPTLVPALEVTLAAARSSDPLVRGNALLSFGHLARRFGELPREPVYDLVAKGLADADAHVRGQADAAADDLDQFLGWRIDGR</sequence>
<dbReference type="OrthoDB" id="1456570at2"/>
<keyword evidence="2" id="KW-1185">Reference proteome</keyword>
<dbReference type="InterPro" id="IPR016024">
    <property type="entry name" value="ARM-type_fold"/>
</dbReference>